<proteinExistence type="predicted"/>
<dbReference type="Proteomes" id="UP001172386">
    <property type="component" value="Unassembled WGS sequence"/>
</dbReference>
<organism evidence="1 2">
    <name type="scientific">Neophaeococcomyces mojaviensis</name>
    <dbReference type="NCBI Taxonomy" id="3383035"/>
    <lineage>
        <taxon>Eukaryota</taxon>
        <taxon>Fungi</taxon>
        <taxon>Dikarya</taxon>
        <taxon>Ascomycota</taxon>
        <taxon>Pezizomycotina</taxon>
        <taxon>Eurotiomycetes</taxon>
        <taxon>Chaetothyriomycetidae</taxon>
        <taxon>Chaetothyriales</taxon>
        <taxon>Chaetothyriales incertae sedis</taxon>
        <taxon>Neophaeococcomyces</taxon>
    </lineage>
</organism>
<accession>A0ACC2ZWB3</accession>
<protein>
    <submittedName>
        <fullName evidence="1">Uncharacterized protein</fullName>
    </submittedName>
</protein>
<name>A0ACC2ZWB3_9EURO</name>
<keyword evidence="2" id="KW-1185">Reference proteome</keyword>
<reference evidence="1" key="1">
    <citation type="submission" date="2022-10" db="EMBL/GenBank/DDBJ databases">
        <title>Culturing micro-colonial fungi from biological soil crusts in the Mojave desert and describing Neophaeococcomyces mojavensis, and introducing the new genera and species Taxawa tesnikishii.</title>
        <authorList>
            <person name="Kurbessoian T."/>
            <person name="Stajich J.E."/>
        </authorList>
    </citation>
    <scope>NUCLEOTIDE SEQUENCE</scope>
    <source>
        <strain evidence="1">JES_112</strain>
    </source>
</reference>
<dbReference type="EMBL" id="JAPDRQ010000237">
    <property type="protein sequence ID" value="KAJ9651751.1"/>
    <property type="molecule type" value="Genomic_DNA"/>
</dbReference>
<evidence type="ECO:0000313" key="1">
    <source>
        <dbReference type="EMBL" id="KAJ9651751.1"/>
    </source>
</evidence>
<gene>
    <name evidence="1" type="ORF">H2198_008984</name>
</gene>
<comment type="caution">
    <text evidence="1">The sequence shown here is derived from an EMBL/GenBank/DDBJ whole genome shotgun (WGS) entry which is preliminary data.</text>
</comment>
<evidence type="ECO:0000313" key="2">
    <source>
        <dbReference type="Proteomes" id="UP001172386"/>
    </source>
</evidence>
<sequence length="406" mass="45716">MAFNNQVQPKIPIHWSEISQTNINLEKLKLLTHTNKVLNREGYLTQPLTEREIWTKMRCRNCSKKLKTYRPPLHLSYTGTSAYYDEDKPFGLTAEQRYALEVATAQASTYATLDVEHTCFFHDGRLFKSHYECCGGTSKTKGCCSEIAHAPGDPTELKQEWLFYSSPEHIATSPLALVQATTPFTARGHYTGPNRGSGARGGRFQNKAQISMATVAPSISPKRLAVSLDCEMGTTTLLTSTLIRLTVVDFFTREIIIDSLVAPAPPHYILHYNTRYSGITFSAMRNAIRSGNVIHGVDAARKLLFKHIDSETIVIVHGGDQDFTTLRWIHPADRTIDTCVLEDWDPEVKEKKLRKRLKDVVWRRCGGIKIQNAKLINGRDAGHDSVEDALGCREIVVAWLRMIPDE</sequence>